<dbReference type="AlphaFoldDB" id="A0A7W5VIA2"/>
<keyword evidence="4 5" id="KW-0472">Membrane</keyword>
<dbReference type="Proteomes" id="UP000579945">
    <property type="component" value="Unassembled WGS sequence"/>
</dbReference>
<protein>
    <submittedName>
        <fullName evidence="7">ABC-2 type transport system permease protein</fullName>
    </submittedName>
</protein>
<gene>
    <name evidence="7" type="ORF">FHR33_008460</name>
</gene>
<dbReference type="PANTHER" id="PTHR43229:SF2">
    <property type="entry name" value="NODULATION PROTEIN J"/>
    <property type="match status" value="1"/>
</dbReference>
<evidence type="ECO:0000256" key="3">
    <source>
        <dbReference type="ARBA" id="ARBA00022989"/>
    </source>
</evidence>
<dbReference type="Pfam" id="PF01061">
    <property type="entry name" value="ABC2_membrane"/>
    <property type="match status" value="1"/>
</dbReference>
<evidence type="ECO:0000313" key="7">
    <source>
        <dbReference type="EMBL" id="MBB3732600.1"/>
    </source>
</evidence>
<dbReference type="GO" id="GO:0140359">
    <property type="term" value="F:ABC-type transporter activity"/>
    <property type="evidence" value="ECO:0007669"/>
    <property type="project" value="InterPro"/>
</dbReference>
<dbReference type="GeneID" id="95394624"/>
<evidence type="ECO:0000256" key="4">
    <source>
        <dbReference type="ARBA" id="ARBA00023136"/>
    </source>
</evidence>
<keyword evidence="3 5" id="KW-1133">Transmembrane helix</keyword>
<evidence type="ECO:0000259" key="6">
    <source>
        <dbReference type="Pfam" id="PF01061"/>
    </source>
</evidence>
<keyword evidence="8" id="KW-1185">Reference proteome</keyword>
<dbReference type="EMBL" id="JACIBV010000001">
    <property type="protein sequence ID" value="MBB3732600.1"/>
    <property type="molecule type" value="Genomic_DNA"/>
</dbReference>
<feature type="transmembrane region" description="Helical" evidence="5">
    <location>
        <begin position="160"/>
        <end position="179"/>
    </location>
</feature>
<feature type="transmembrane region" description="Helical" evidence="5">
    <location>
        <begin position="217"/>
        <end position="237"/>
    </location>
</feature>
<feature type="transmembrane region" description="Helical" evidence="5">
    <location>
        <begin position="21"/>
        <end position="42"/>
    </location>
</feature>
<dbReference type="PANTHER" id="PTHR43229">
    <property type="entry name" value="NODULATION PROTEIN J"/>
    <property type="match status" value="1"/>
</dbReference>
<comment type="subcellular location">
    <subcellularLocation>
        <location evidence="1">Membrane</location>
        <topology evidence="1">Multi-pass membrane protein</topology>
    </subcellularLocation>
</comment>
<feature type="transmembrane region" description="Helical" evidence="5">
    <location>
        <begin position="54"/>
        <end position="75"/>
    </location>
</feature>
<evidence type="ECO:0000256" key="1">
    <source>
        <dbReference type="ARBA" id="ARBA00004141"/>
    </source>
</evidence>
<comment type="caution">
    <text evidence="7">The sequence shown here is derived from an EMBL/GenBank/DDBJ whole genome shotgun (WGS) entry which is preliminary data.</text>
</comment>
<organism evidence="7 8">
    <name type="scientific">Nonomuraea dietziae</name>
    <dbReference type="NCBI Taxonomy" id="65515"/>
    <lineage>
        <taxon>Bacteria</taxon>
        <taxon>Bacillati</taxon>
        <taxon>Actinomycetota</taxon>
        <taxon>Actinomycetes</taxon>
        <taxon>Streptosporangiales</taxon>
        <taxon>Streptosporangiaceae</taxon>
        <taxon>Nonomuraea</taxon>
    </lineage>
</organism>
<feature type="transmembrane region" description="Helical" evidence="5">
    <location>
        <begin position="131"/>
        <end position="153"/>
    </location>
</feature>
<accession>A0A7W5VIA2</accession>
<feature type="transmembrane region" description="Helical" evidence="5">
    <location>
        <begin position="96"/>
        <end position="119"/>
    </location>
</feature>
<keyword evidence="2 5" id="KW-0812">Transmembrane</keyword>
<proteinExistence type="predicted"/>
<dbReference type="RefSeq" id="WP_183659613.1">
    <property type="nucleotide sequence ID" value="NZ_BAAAXX010000015.1"/>
</dbReference>
<sequence>MSSLVLLHTRYQFLEHLRVPIAIVASVFFPTVAMLAFVVPFAGDHPLAATVGTASMTMFAVMSSSLMGLGIGVADDRGKPWDPYLRTLPAGPFPRFAGRMLTSLAITLIAVVPVVLVAALLTEATATPLQLLLGLGALLVGALPFMMLGLLVGYSLPAKAAVAVSQVLFFPIAIGGGLLGNPLDPPAFIGAIAPYLPSRGAMELVWAATTDLPATPLALVMLAVWTIVAGAAAVWAYRRDEGRRFQ</sequence>
<dbReference type="InterPro" id="IPR013525">
    <property type="entry name" value="ABC2_TM"/>
</dbReference>
<name>A0A7W5VIA2_9ACTN</name>
<dbReference type="InterPro" id="IPR051784">
    <property type="entry name" value="Nod_factor_ABC_transporter"/>
</dbReference>
<evidence type="ECO:0000256" key="5">
    <source>
        <dbReference type="SAM" id="Phobius"/>
    </source>
</evidence>
<feature type="domain" description="ABC-2 type transporter transmembrane" evidence="6">
    <location>
        <begin position="8"/>
        <end position="203"/>
    </location>
</feature>
<evidence type="ECO:0000256" key="2">
    <source>
        <dbReference type="ARBA" id="ARBA00022692"/>
    </source>
</evidence>
<dbReference type="GO" id="GO:0016020">
    <property type="term" value="C:membrane"/>
    <property type="evidence" value="ECO:0007669"/>
    <property type="project" value="UniProtKB-SubCell"/>
</dbReference>
<reference evidence="7 8" key="1">
    <citation type="submission" date="2020-08" db="EMBL/GenBank/DDBJ databases">
        <title>Sequencing the genomes of 1000 actinobacteria strains.</title>
        <authorList>
            <person name="Klenk H.-P."/>
        </authorList>
    </citation>
    <scope>NUCLEOTIDE SEQUENCE [LARGE SCALE GENOMIC DNA]</scope>
    <source>
        <strain evidence="7 8">DSM 44320</strain>
    </source>
</reference>
<evidence type="ECO:0000313" key="8">
    <source>
        <dbReference type="Proteomes" id="UP000579945"/>
    </source>
</evidence>